<gene>
    <name evidence="2" type="ORF">QCO44_01765</name>
</gene>
<comment type="caution">
    <text evidence="2">The sequence shown here is derived from an EMBL/GenBank/DDBJ whole genome shotgun (WGS) entry which is preliminary data.</text>
</comment>
<dbReference type="InterPro" id="IPR039248">
    <property type="entry name" value="Ptase_RsbX"/>
</dbReference>
<keyword evidence="3" id="KW-1185">Reference proteome</keyword>
<proteinExistence type="predicted"/>
<evidence type="ECO:0000313" key="3">
    <source>
        <dbReference type="Proteomes" id="UP001559623"/>
    </source>
</evidence>
<dbReference type="Gene3D" id="3.60.40.10">
    <property type="entry name" value="PPM-type phosphatase domain"/>
    <property type="match status" value="1"/>
</dbReference>
<dbReference type="EMBL" id="JARVLH010000001">
    <property type="protein sequence ID" value="MEX5284372.1"/>
    <property type="molecule type" value="Genomic_DNA"/>
</dbReference>
<dbReference type="InterPro" id="IPR001932">
    <property type="entry name" value="PPM-type_phosphatase-like_dom"/>
</dbReference>
<evidence type="ECO:0000313" key="2">
    <source>
        <dbReference type="EMBL" id="MEX5284372.1"/>
    </source>
</evidence>
<dbReference type="Pfam" id="PF07228">
    <property type="entry name" value="SpoIIE"/>
    <property type="match status" value="1"/>
</dbReference>
<dbReference type="SMART" id="SM00331">
    <property type="entry name" value="PP2C_SIG"/>
    <property type="match status" value="1"/>
</dbReference>
<organism evidence="2 3">
    <name type="scientific">Selenomonas sputigena</name>
    <dbReference type="NCBI Taxonomy" id="69823"/>
    <lineage>
        <taxon>Bacteria</taxon>
        <taxon>Bacillati</taxon>
        <taxon>Bacillota</taxon>
        <taxon>Negativicutes</taxon>
        <taxon>Selenomonadales</taxon>
        <taxon>Selenomonadaceae</taxon>
        <taxon>Selenomonas</taxon>
    </lineage>
</organism>
<accession>A0ABV3X2H7</accession>
<sequence length="236" mass="25466">MKIRVGMAKINKYAMQHCGDSFDIVERPYGGLSAVIADGQGNGLAAHHTSSWVVNKAASLIADGARDGAVARAVHDYLYAMKDKKVSCTLTVLSADLESETVVISRNSNCPVIVKTEEYLTVYDDSVSPIGVNRHMKPLVYELPFSAGMVLVSYTDGIAHAGKKYTGSVMDMKKIISIIESSSPEDCDFIAKSILEYALLLDKEKAGDDMTVVAMGLAESSSELPKIEQLSASYPF</sequence>
<feature type="domain" description="PPM-type phosphatase" evidence="1">
    <location>
        <begin position="2"/>
        <end position="217"/>
    </location>
</feature>
<dbReference type="RefSeq" id="WP_368846088.1">
    <property type="nucleotide sequence ID" value="NZ_CP194411.1"/>
</dbReference>
<dbReference type="Proteomes" id="UP001559623">
    <property type="component" value="Unassembled WGS sequence"/>
</dbReference>
<name>A0ABV3X2H7_9FIRM</name>
<protein>
    <submittedName>
        <fullName evidence="2">SpoIIE family protein phosphatase</fullName>
    </submittedName>
</protein>
<dbReference type="InterPro" id="IPR036457">
    <property type="entry name" value="PPM-type-like_dom_sf"/>
</dbReference>
<dbReference type="PANTHER" id="PTHR35801:SF1">
    <property type="entry name" value="PHOSPHOSERINE PHOSPHATASE RSBX"/>
    <property type="match status" value="1"/>
</dbReference>
<reference evidence="2 3" key="1">
    <citation type="submission" date="2023-04" db="EMBL/GenBank/DDBJ databases">
        <title>Genome Sequence of Selenomonas sputigena ATCC 33150.</title>
        <authorList>
            <person name="Miller D.P."/>
            <person name="Anvari S."/>
            <person name="Polson S.W."/>
            <person name="Macdonald M."/>
            <person name="Mcdowell J.V."/>
        </authorList>
    </citation>
    <scope>NUCLEOTIDE SEQUENCE [LARGE SCALE GENOMIC DNA]</scope>
    <source>
        <strain evidence="2 3">ATCC 33150</strain>
    </source>
</reference>
<dbReference type="PANTHER" id="PTHR35801">
    <property type="entry name" value="PHOSPHOSERINE PHOSPHATASE RSBX"/>
    <property type="match status" value="1"/>
</dbReference>
<dbReference type="SUPFAM" id="SSF81606">
    <property type="entry name" value="PP2C-like"/>
    <property type="match status" value="1"/>
</dbReference>
<evidence type="ECO:0000259" key="1">
    <source>
        <dbReference type="SMART" id="SM00331"/>
    </source>
</evidence>